<dbReference type="KEGG" id="chn:A605_09775"/>
<dbReference type="InterPro" id="IPR037460">
    <property type="entry name" value="SEST-like"/>
</dbReference>
<dbReference type="HOGENOM" id="CLU_038449_1_0_11"/>
<reference evidence="6 7" key="1">
    <citation type="journal article" date="2012" name="Stand. Genomic Sci.">
        <title>Genome sequence of the halotolerant bacterium Corynebacterium halotolerans type strain YIM 70093(T) (= DSM 44683(T)).</title>
        <authorList>
            <person name="Ruckert C."/>
            <person name="Albersmeier A."/>
            <person name="Al-Dilaimi A."/>
            <person name="Niehaus K."/>
            <person name="Szczepanowski R."/>
            <person name="Kalinowski J."/>
        </authorList>
    </citation>
    <scope>NUCLEOTIDE SEQUENCE [LARGE SCALE GENOMIC DNA]</scope>
    <source>
        <strain evidence="6">YIM 70093</strain>
    </source>
</reference>
<evidence type="ECO:0000256" key="3">
    <source>
        <dbReference type="SAM" id="MobiDB-lite"/>
    </source>
</evidence>
<dbReference type="STRING" id="1121362.A605_09775"/>
<feature type="active site" evidence="1">
    <location>
        <position position="278"/>
    </location>
</feature>
<dbReference type="SUPFAM" id="SSF52266">
    <property type="entry name" value="SGNH hydrolase"/>
    <property type="match status" value="1"/>
</dbReference>
<feature type="disulfide bond" evidence="2">
    <location>
        <begin position="209"/>
        <end position="257"/>
    </location>
</feature>
<dbReference type="EMBL" id="CP003697">
    <property type="protein sequence ID" value="AGF72957.1"/>
    <property type="molecule type" value="Genomic_DNA"/>
</dbReference>
<feature type="disulfide bond" evidence="2">
    <location>
        <begin position="72"/>
        <end position="96"/>
    </location>
</feature>
<protein>
    <recommendedName>
        <fullName evidence="5">SGNH hydrolase-type esterase domain-containing protein</fullName>
    </recommendedName>
</protein>
<dbReference type="CDD" id="cd01823">
    <property type="entry name" value="SEST_like"/>
    <property type="match status" value="1"/>
</dbReference>
<dbReference type="GO" id="GO:0016788">
    <property type="term" value="F:hydrolase activity, acting on ester bonds"/>
    <property type="evidence" value="ECO:0007669"/>
    <property type="project" value="InterPro"/>
</dbReference>
<feature type="region of interest" description="Disordered" evidence="3">
    <location>
        <begin position="26"/>
        <end position="45"/>
    </location>
</feature>
<keyword evidence="4" id="KW-0732">Signal</keyword>
<gene>
    <name evidence="6" type="ORF">A605_09775</name>
</gene>
<dbReference type="PATRIC" id="fig|1121362.3.peg.1976"/>
<dbReference type="PANTHER" id="PTHR37981:SF1">
    <property type="entry name" value="SGNH HYDROLASE-TYPE ESTERASE DOMAIN-CONTAINING PROTEIN"/>
    <property type="match status" value="1"/>
</dbReference>
<dbReference type="InterPro" id="IPR036514">
    <property type="entry name" value="SGNH_hydro_sf"/>
</dbReference>
<dbReference type="AlphaFoldDB" id="M1NU08"/>
<feature type="chain" id="PRO_5039023903" description="SGNH hydrolase-type esterase domain-containing protein" evidence="4">
    <location>
        <begin position="22"/>
        <end position="295"/>
    </location>
</feature>
<dbReference type="PROSITE" id="PS51257">
    <property type="entry name" value="PROKAR_LIPOPROTEIN"/>
    <property type="match status" value="1"/>
</dbReference>
<feature type="signal peptide" evidence="4">
    <location>
        <begin position="1"/>
        <end position="21"/>
    </location>
</feature>
<name>M1NU08_9CORY</name>
<evidence type="ECO:0000259" key="5">
    <source>
        <dbReference type="Pfam" id="PF13472"/>
    </source>
</evidence>
<evidence type="ECO:0000313" key="6">
    <source>
        <dbReference type="EMBL" id="AGF72957.1"/>
    </source>
</evidence>
<dbReference type="Gene3D" id="3.40.50.1110">
    <property type="entry name" value="SGNH hydrolase"/>
    <property type="match status" value="1"/>
</dbReference>
<organism evidence="6 7">
    <name type="scientific">Corynebacterium halotolerans YIM 70093 = DSM 44683</name>
    <dbReference type="NCBI Taxonomy" id="1121362"/>
    <lineage>
        <taxon>Bacteria</taxon>
        <taxon>Bacillati</taxon>
        <taxon>Actinomycetota</taxon>
        <taxon>Actinomycetes</taxon>
        <taxon>Mycobacteriales</taxon>
        <taxon>Corynebacteriaceae</taxon>
        <taxon>Corynebacterium</taxon>
    </lineage>
</organism>
<feature type="compositionally biased region" description="Low complexity" evidence="3">
    <location>
        <begin position="31"/>
        <end position="42"/>
    </location>
</feature>
<feature type="domain" description="SGNH hydrolase-type esterase" evidence="5">
    <location>
        <begin position="51"/>
        <end position="286"/>
    </location>
</feature>
<dbReference type="InterPro" id="IPR013830">
    <property type="entry name" value="SGNH_hydro"/>
</dbReference>
<keyword evidence="2" id="KW-1015">Disulfide bond</keyword>
<accession>M1NU08</accession>
<proteinExistence type="predicted"/>
<dbReference type="GO" id="GO:0006629">
    <property type="term" value="P:lipid metabolic process"/>
    <property type="evidence" value="ECO:0007669"/>
    <property type="project" value="TreeGrafter"/>
</dbReference>
<evidence type="ECO:0000313" key="7">
    <source>
        <dbReference type="Proteomes" id="UP000011723"/>
    </source>
</evidence>
<dbReference type="PANTHER" id="PTHR37981">
    <property type="entry name" value="LIPASE 2"/>
    <property type="match status" value="1"/>
</dbReference>
<dbReference type="Proteomes" id="UP000011723">
    <property type="component" value="Chromosome"/>
</dbReference>
<sequence length="295" mass="30486">MITRSLQAGSVVVLTCLALTACGTESGMSDTAGQTTTEQTTAPDLPHDYVALGDSYAALGSRDAALSGPAFCRRSADNYPSQVLADARVTGQDVSCQGAVTDNLLRPRNTGSEEIPAQLDSLTEGTDLVTLSIGGNDIEFGGMAGCFGQAMRAGLPSDCAATWDGPARAQLAELPDALDQVHQAITDRSPDARVIVTGYMPLIAPGDDCTELAAISEADRAWAVALTDELNQVVADAAERHGADMVLPAGTGEHTGCAAPEQRWVAFHGNETGAYPMHPTPAGQAAMAETVLAEL</sequence>
<evidence type="ECO:0000256" key="1">
    <source>
        <dbReference type="PIRSR" id="PIRSR637460-1"/>
    </source>
</evidence>
<evidence type="ECO:0000256" key="4">
    <source>
        <dbReference type="SAM" id="SignalP"/>
    </source>
</evidence>
<dbReference type="eggNOG" id="COG2755">
    <property type="taxonomic scope" value="Bacteria"/>
</dbReference>
<dbReference type="Pfam" id="PF13472">
    <property type="entry name" value="Lipase_GDSL_2"/>
    <property type="match status" value="1"/>
</dbReference>
<keyword evidence="7" id="KW-1185">Reference proteome</keyword>
<feature type="active site" description="Nucleophile" evidence="1">
    <location>
        <position position="55"/>
    </location>
</feature>
<evidence type="ECO:0000256" key="2">
    <source>
        <dbReference type="PIRSR" id="PIRSR637460-2"/>
    </source>
</evidence>
<feature type="disulfide bond" evidence="2">
    <location>
        <begin position="146"/>
        <end position="159"/>
    </location>
</feature>
<dbReference type="RefSeq" id="WP_015401376.1">
    <property type="nucleotide sequence ID" value="NC_020302.1"/>
</dbReference>